<dbReference type="Proteomes" id="UP000487350">
    <property type="component" value="Unassembled WGS sequence"/>
</dbReference>
<proteinExistence type="predicted"/>
<feature type="signal peptide" evidence="2">
    <location>
        <begin position="1"/>
        <end position="24"/>
    </location>
</feature>
<comment type="caution">
    <text evidence="4">The sequence shown here is derived from an EMBL/GenBank/DDBJ whole genome shotgun (WGS) entry which is preliminary data.</text>
</comment>
<dbReference type="OrthoDB" id="7629852at2"/>
<dbReference type="PANTHER" id="PTHR15337">
    <property type="entry name" value="ANTERIOR GRADIENT PROTEIN-RELATED"/>
    <property type="match status" value="1"/>
</dbReference>
<dbReference type="Pfam" id="PF13899">
    <property type="entry name" value="Thioredoxin_7"/>
    <property type="match status" value="1"/>
</dbReference>
<organism evidence="4 5">
    <name type="scientific">Caenimonas koreensis DSM 17982</name>
    <dbReference type="NCBI Taxonomy" id="1121255"/>
    <lineage>
        <taxon>Bacteria</taxon>
        <taxon>Pseudomonadati</taxon>
        <taxon>Pseudomonadota</taxon>
        <taxon>Betaproteobacteria</taxon>
        <taxon>Burkholderiales</taxon>
        <taxon>Comamonadaceae</taxon>
        <taxon>Caenimonas</taxon>
    </lineage>
</organism>
<feature type="chain" id="PRO_5032515649" evidence="2">
    <location>
        <begin position="25"/>
        <end position="157"/>
    </location>
</feature>
<dbReference type="SUPFAM" id="SSF52833">
    <property type="entry name" value="Thioredoxin-like"/>
    <property type="match status" value="1"/>
</dbReference>
<evidence type="ECO:0000313" key="4">
    <source>
        <dbReference type="EMBL" id="MRD46712.1"/>
    </source>
</evidence>
<dbReference type="PROSITE" id="PS51352">
    <property type="entry name" value="THIOREDOXIN_2"/>
    <property type="match status" value="1"/>
</dbReference>
<dbReference type="InterPro" id="IPR051099">
    <property type="entry name" value="AGR/TXD"/>
</dbReference>
<dbReference type="RefSeq" id="WP_153584060.1">
    <property type="nucleotide sequence ID" value="NZ_WJBU01000005.1"/>
</dbReference>
<feature type="domain" description="Thioredoxin" evidence="3">
    <location>
        <begin position="12"/>
        <end position="155"/>
    </location>
</feature>
<reference evidence="4 5" key="1">
    <citation type="submission" date="2019-11" db="EMBL/GenBank/DDBJ databases">
        <title>Caenimonas koreensis gen. nov., sp. nov., isolated from activated sludge.</title>
        <authorList>
            <person name="Seung H.R."/>
        </authorList>
    </citation>
    <scope>NUCLEOTIDE SEQUENCE [LARGE SCALE GENOMIC DNA]</scope>
    <source>
        <strain evidence="4 5">EMB320</strain>
    </source>
</reference>
<keyword evidence="1 2" id="KW-0732">Signal</keyword>
<sequence>MKRLLQTLLLACSLAAVAPAASLAADLPAKFEPTRDAAADVAAATAMARKEGKRVLVDVGGEWCPWCHILDRFVAGNADVKKLVTANYVWVKVNYSKENKNEAFLARWPKVAGYPHIFILDGDGKLVQSQNTAELEAEKDYDKPKFIAFLQQYAPKR</sequence>
<keyword evidence="5" id="KW-1185">Reference proteome</keyword>
<dbReference type="InterPro" id="IPR013766">
    <property type="entry name" value="Thioredoxin_domain"/>
</dbReference>
<name>A0A844B087_9BURK</name>
<gene>
    <name evidence="4" type="ORF">GHT07_05460</name>
</gene>
<dbReference type="AlphaFoldDB" id="A0A844B087"/>
<dbReference type="InterPro" id="IPR036249">
    <property type="entry name" value="Thioredoxin-like_sf"/>
</dbReference>
<dbReference type="PANTHER" id="PTHR15337:SF11">
    <property type="entry name" value="THIOREDOXIN DOMAIN-CONTAINING PROTEIN"/>
    <property type="match status" value="1"/>
</dbReference>
<evidence type="ECO:0000313" key="5">
    <source>
        <dbReference type="Proteomes" id="UP000487350"/>
    </source>
</evidence>
<dbReference type="Gene3D" id="3.40.30.10">
    <property type="entry name" value="Glutaredoxin"/>
    <property type="match status" value="1"/>
</dbReference>
<dbReference type="EMBL" id="WJBU01000005">
    <property type="protein sequence ID" value="MRD46712.1"/>
    <property type="molecule type" value="Genomic_DNA"/>
</dbReference>
<protein>
    <submittedName>
        <fullName evidence="4">DUF255 domain-containing protein</fullName>
    </submittedName>
</protein>
<evidence type="ECO:0000256" key="1">
    <source>
        <dbReference type="ARBA" id="ARBA00022729"/>
    </source>
</evidence>
<accession>A0A844B087</accession>
<evidence type="ECO:0000256" key="2">
    <source>
        <dbReference type="SAM" id="SignalP"/>
    </source>
</evidence>
<evidence type="ECO:0000259" key="3">
    <source>
        <dbReference type="PROSITE" id="PS51352"/>
    </source>
</evidence>